<feature type="domain" description="ABC transmembrane type-1" evidence="6">
    <location>
        <begin position="42"/>
        <end position="145"/>
    </location>
</feature>
<dbReference type="Pfam" id="PF00664">
    <property type="entry name" value="ABC_membrane"/>
    <property type="match status" value="1"/>
</dbReference>
<evidence type="ECO:0000313" key="7">
    <source>
        <dbReference type="EMBL" id="TGZ50017.1"/>
    </source>
</evidence>
<dbReference type="GO" id="GO:0005524">
    <property type="term" value="F:ATP binding"/>
    <property type="evidence" value="ECO:0007669"/>
    <property type="project" value="InterPro"/>
</dbReference>
<evidence type="ECO:0000256" key="1">
    <source>
        <dbReference type="ARBA" id="ARBA00004141"/>
    </source>
</evidence>
<dbReference type="OrthoDB" id="6500128at2759"/>
<keyword evidence="2 5" id="KW-0812">Transmembrane</keyword>
<organism evidence="7 8">
    <name type="scientific">Opisthorchis felineus</name>
    <dbReference type="NCBI Taxonomy" id="147828"/>
    <lineage>
        <taxon>Eukaryota</taxon>
        <taxon>Metazoa</taxon>
        <taxon>Spiralia</taxon>
        <taxon>Lophotrochozoa</taxon>
        <taxon>Platyhelminthes</taxon>
        <taxon>Trematoda</taxon>
        <taxon>Digenea</taxon>
        <taxon>Opisthorchiida</taxon>
        <taxon>Opisthorchiata</taxon>
        <taxon>Opisthorchiidae</taxon>
        <taxon>Opisthorchis</taxon>
    </lineage>
</organism>
<accession>A0A4S2KPY6</accession>
<dbReference type="PROSITE" id="PS50929">
    <property type="entry name" value="ABC_TM1F"/>
    <property type="match status" value="1"/>
</dbReference>
<sequence>MTDDVSEYYMAEPAISFTSGAETDGLVHFLEISLFRKVDDGIQGYFFGVVGERLTWRLRDKLFHAVVHQEIGWFDREENQPGVLTSRLATEATCVRNVSGFQFAMLLEAVILIGSAFVIGFIDSWQLTLLMLGFLPLLLFGGYIE</sequence>
<gene>
    <name evidence="7" type="ORF">CRM22_010888</name>
</gene>
<dbReference type="InterPro" id="IPR039421">
    <property type="entry name" value="Type_1_exporter"/>
</dbReference>
<evidence type="ECO:0000256" key="2">
    <source>
        <dbReference type="ARBA" id="ARBA00022692"/>
    </source>
</evidence>
<dbReference type="InterPro" id="IPR036640">
    <property type="entry name" value="ABC1_TM_sf"/>
</dbReference>
<comment type="caution">
    <text evidence="7">The sequence shown here is derived from an EMBL/GenBank/DDBJ whole genome shotgun (WGS) entry which is preliminary data.</text>
</comment>
<keyword evidence="3 5" id="KW-1133">Transmembrane helix</keyword>
<dbReference type="GO" id="GO:0016324">
    <property type="term" value="C:apical plasma membrane"/>
    <property type="evidence" value="ECO:0007669"/>
    <property type="project" value="TreeGrafter"/>
</dbReference>
<evidence type="ECO:0000256" key="3">
    <source>
        <dbReference type="ARBA" id="ARBA00022989"/>
    </source>
</evidence>
<reference evidence="7 8" key="1">
    <citation type="journal article" date="2019" name="BMC Genomics">
        <title>New insights from Opisthorchis felineus genome: update on genomics of the epidemiologically important liver flukes.</title>
        <authorList>
            <person name="Ershov N.I."/>
            <person name="Mordvinov V.A."/>
            <person name="Prokhortchouk E.B."/>
            <person name="Pakharukova M.Y."/>
            <person name="Gunbin K.V."/>
            <person name="Ustyantsev K."/>
            <person name="Genaev M.A."/>
            <person name="Blinov A.G."/>
            <person name="Mazur A."/>
            <person name="Boulygina E."/>
            <person name="Tsygankova S."/>
            <person name="Khrameeva E."/>
            <person name="Chekanov N."/>
            <person name="Fan G."/>
            <person name="Xiao A."/>
            <person name="Zhang H."/>
            <person name="Xu X."/>
            <person name="Yang H."/>
            <person name="Solovyev V."/>
            <person name="Lee S.M."/>
            <person name="Liu X."/>
            <person name="Afonnikov D.A."/>
            <person name="Skryabin K.G."/>
        </authorList>
    </citation>
    <scope>NUCLEOTIDE SEQUENCE [LARGE SCALE GENOMIC DNA]</scope>
    <source>
        <strain evidence="7">AK-0245</strain>
        <tissue evidence="7">Whole organism</tissue>
    </source>
</reference>
<evidence type="ECO:0000313" key="8">
    <source>
        <dbReference type="Proteomes" id="UP000308267"/>
    </source>
</evidence>
<feature type="transmembrane region" description="Helical" evidence="5">
    <location>
        <begin position="128"/>
        <end position="144"/>
    </location>
</feature>
<evidence type="ECO:0000256" key="4">
    <source>
        <dbReference type="ARBA" id="ARBA00023136"/>
    </source>
</evidence>
<proteinExistence type="predicted"/>
<evidence type="ECO:0000256" key="5">
    <source>
        <dbReference type="SAM" id="Phobius"/>
    </source>
</evidence>
<dbReference type="Proteomes" id="UP000308267">
    <property type="component" value="Unassembled WGS sequence"/>
</dbReference>
<dbReference type="GO" id="GO:0140359">
    <property type="term" value="F:ABC-type transporter activity"/>
    <property type="evidence" value="ECO:0007669"/>
    <property type="project" value="InterPro"/>
</dbReference>
<name>A0A4S2KPY6_OPIFE</name>
<dbReference type="SUPFAM" id="SSF90123">
    <property type="entry name" value="ABC transporter transmembrane region"/>
    <property type="match status" value="1"/>
</dbReference>
<dbReference type="Gene3D" id="1.20.1560.10">
    <property type="entry name" value="ABC transporter type 1, transmembrane domain"/>
    <property type="match status" value="1"/>
</dbReference>
<comment type="subcellular location">
    <subcellularLocation>
        <location evidence="1">Membrane</location>
        <topology evidence="1">Multi-pass membrane protein</topology>
    </subcellularLocation>
</comment>
<dbReference type="PANTHER" id="PTHR24221:SF636">
    <property type="entry name" value="BILE SALT EXPORT PUMP"/>
    <property type="match status" value="1"/>
</dbReference>
<dbReference type="AlphaFoldDB" id="A0A4S2KPY6"/>
<feature type="non-terminal residue" evidence="7">
    <location>
        <position position="145"/>
    </location>
</feature>
<dbReference type="InterPro" id="IPR011527">
    <property type="entry name" value="ABC1_TM_dom"/>
</dbReference>
<dbReference type="EMBL" id="SJOL01010931">
    <property type="protein sequence ID" value="TGZ50017.1"/>
    <property type="molecule type" value="Genomic_DNA"/>
</dbReference>
<feature type="transmembrane region" description="Helical" evidence="5">
    <location>
        <begin position="103"/>
        <end position="122"/>
    </location>
</feature>
<protein>
    <recommendedName>
        <fullName evidence="6">ABC transmembrane type-1 domain-containing protein</fullName>
    </recommendedName>
</protein>
<keyword evidence="8" id="KW-1185">Reference proteome</keyword>
<keyword evidence="4 5" id="KW-0472">Membrane</keyword>
<evidence type="ECO:0000259" key="6">
    <source>
        <dbReference type="PROSITE" id="PS50929"/>
    </source>
</evidence>
<dbReference type="PANTHER" id="PTHR24221">
    <property type="entry name" value="ATP-BINDING CASSETTE SUB-FAMILY B"/>
    <property type="match status" value="1"/>
</dbReference>
<dbReference type="STRING" id="147828.A0A4S2KPY6"/>